<dbReference type="GO" id="GO:0008270">
    <property type="term" value="F:zinc ion binding"/>
    <property type="evidence" value="ECO:0007669"/>
    <property type="project" value="UniProtKB-KW"/>
</dbReference>
<accession>A0A0A1U2J1</accession>
<feature type="domain" description="RING-type" evidence="7">
    <location>
        <begin position="23"/>
        <end position="67"/>
    </location>
</feature>
<dbReference type="AlphaFoldDB" id="A0A0A1U2J1"/>
<evidence type="ECO:0000256" key="4">
    <source>
        <dbReference type="ARBA" id="ARBA00022771"/>
    </source>
</evidence>
<gene>
    <name evidence="8" type="ORF">EIN_281250</name>
</gene>
<evidence type="ECO:0000256" key="5">
    <source>
        <dbReference type="ARBA" id="ARBA00022833"/>
    </source>
</evidence>
<dbReference type="KEGG" id="eiv:EIN_281250"/>
<dbReference type="InterPro" id="IPR034078">
    <property type="entry name" value="NFX1_fam"/>
</dbReference>
<protein>
    <submittedName>
        <fullName evidence="8">Nuclear transcription factor, X-box binding protein, putative</fullName>
    </submittedName>
</protein>
<dbReference type="InterPro" id="IPR019786">
    <property type="entry name" value="Zinc_finger_PHD-type_CS"/>
</dbReference>
<keyword evidence="9" id="KW-1185">Reference proteome</keyword>
<evidence type="ECO:0000256" key="6">
    <source>
        <dbReference type="PROSITE-ProRule" id="PRU00175"/>
    </source>
</evidence>
<dbReference type="EMBL" id="KB207030">
    <property type="protein sequence ID" value="ELP85764.1"/>
    <property type="molecule type" value="Genomic_DNA"/>
</dbReference>
<dbReference type="SMART" id="SM00438">
    <property type="entry name" value="ZnF_NFX"/>
    <property type="match status" value="9"/>
</dbReference>
<dbReference type="InterPro" id="IPR000967">
    <property type="entry name" value="Znf_NFX1"/>
</dbReference>
<dbReference type="GeneID" id="14884757"/>
<dbReference type="Proteomes" id="UP000014680">
    <property type="component" value="Unassembled WGS sequence"/>
</dbReference>
<keyword evidence="3" id="KW-0677">Repeat</keyword>
<organism evidence="8 9">
    <name type="scientific">Entamoeba invadens IP1</name>
    <dbReference type="NCBI Taxonomy" id="370355"/>
    <lineage>
        <taxon>Eukaryota</taxon>
        <taxon>Amoebozoa</taxon>
        <taxon>Evosea</taxon>
        <taxon>Archamoebae</taxon>
        <taxon>Mastigamoebida</taxon>
        <taxon>Entamoebidae</taxon>
        <taxon>Entamoeba</taxon>
    </lineage>
</organism>
<evidence type="ECO:0000259" key="7">
    <source>
        <dbReference type="PROSITE" id="PS50089"/>
    </source>
</evidence>
<comment type="similarity">
    <text evidence="1">Belongs to the NFX1 family.</text>
</comment>
<dbReference type="PANTHER" id="PTHR12360">
    <property type="entry name" value="NUCLEAR TRANSCRIPTION FACTOR, X-BOX BINDING 1 NFX1"/>
    <property type="match status" value="1"/>
</dbReference>
<dbReference type="GO" id="GO:0005634">
    <property type="term" value="C:nucleus"/>
    <property type="evidence" value="ECO:0007669"/>
    <property type="project" value="InterPro"/>
</dbReference>
<dbReference type="CDD" id="cd06008">
    <property type="entry name" value="NF-X1-zinc-finger"/>
    <property type="match status" value="5"/>
</dbReference>
<evidence type="ECO:0000313" key="9">
    <source>
        <dbReference type="Proteomes" id="UP000014680"/>
    </source>
</evidence>
<evidence type="ECO:0000256" key="2">
    <source>
        <dbReference type="ARBA" id="ARBA00022723"/>
    </source>
</evidence>
<keyword evidence="4 6" id="KW-0863">Zinc-finger</keyword>
<dbReference type="Pfam" id="PF01422">
    <property type="entry name" value="zf-NF-X1"/>
    <property type="match status" value="7"/>
</dbReference>
<evidence type="ECO:0000256" key="3">
    <source>
        <dbReference type="ARBA" id="ARBA00022737"/>
    </source>
</evidence>
<evidence type="ECO:0000256" key="1">
    <source>
        <dbReference type="ARBA" id="ARBA00007269"/>
    </source>
</evidence>
<dbReference type="InterPro" id="IPR001841">
    <property type="entry name" value="Znf_RING"/>
</dbReference>
<dbReference type="RefSeq" id="XP_004185110.1">
    <property type="nucleotide sequence ID" value="XM_004185062.1"/>
</dbReference>
<keyword evidence="2" id="KW-0479">Metal-binding</keyword>
<dbReference type="GO" id="GO:0000981">
    <property type="term" value="F:DNA-binding transcription factor activity, RNA polymerase II-specific"/>
    <property type="evidence" value="ECO:0007669"/>
    <property type="project" value="TreeGrafter"/>
</dbReference>
<dbReference type="VEuPathDB" id="AmoebaDB:EIN_281250"/>
<proteinExistence type="inferred from homology"/>
<evidence type="ECO:0000313" key="8">
    <source>
        <dbReference type="EMBL" id="ELP85764.1"/>
    </source>
</evidence>
<dbReference type="PROSITE" id="PS50089">
    <property type="entry name" value="ZF_RING_2"/>
    <property type="match status" value="1"/>
</dbReference>
<name>A0A0A1U2J1_ENTIV</name>
<sequence>MSKAPTPQGIDIMDRLNKQTYECVICMSPIFKFQRIWPCPRCYTVVHFQCVSNWATDKPSWSCPVCRLQFSSPPKPSCYCGKHTDGSRFESAHCCGDICGKLRVGTSCKHPCTAKCHPGPCGPCTAGGKTVTCFCGRNQIQLGCCDEESSRSCGNMCLKPLPCGHVCTALCHSGKCPTCPAKVHKTCYCGRSEKDLCCGEVICDSVTKGYFSCDKVCGRVLSCGNHYCQRPCHSGPCGDCPTPISITKCACGAVHVERRTCLDALPVCHKVCGRGLPCGHNCILECHYGECVCSHTEIKKCPCGAKEFVVKCGEEVPNCDEVCGTLLSCGVHKCQRKCCPGRGNSTSDIHTCFEFCGKTLPCGHICRELCHGKKKCPQCRQVLLTPLTCACGKTQISPPVLCGTQPPQCNYLCEKVRPCGHKSENHKCHFGECPKCTELVEKKCFCGKGRVRVCCYIESASCGEKCLKPMSCGVHFCQRVCHSGCCVEPISVVENSTECVTYPCPYRCGRKKMYCNHLCTLPCHGTSLCPETVCEEYVEYTCKCGKRKSVEKCGGCKAHPYVEKVLECGEECQVVVYNIPERKVKYPLWMLVLLESVGKLGKTFESALREYLTQAVEPSLIISGKSVLFSFFVYHLAQYYNVTVTEMKDKKTTVFTVTRTPESTMATPSLTESLLERRSEVTITKTPFIANVVIQESDGEGEYVIHLTRVSDDGYDGIIDLLKRMRYISKNIHVDWQNFLVFFNDKNAIEYAVKEFKRLGGALIRDDNIVKIAKEINLYDLDKKFTKDGVKFVYFLLSKKFQQSATYTILKYANGYIRNVLSNYRTVFKRVLDGEILKLDLKEEKGFFIKQIDVEVTVSKTLINKNVGKHKDILMFAVAIQIGESAESAFEVTLSRNVRDDGDMFEFKGKVSGQQLEKIRNKSVIVILHTTRRDVIGPKASAQLYFEAKMYPIDPKIKKI</sequence>
<dbReference type="GO" id="GO:0000977">
    <property type="term" value="F:RNA polymerase II transcription regulatory region sequence-specific DNA binding"/>
    <property type="evidence" value="ECO:0007669"/>
    <property type="project" value="TreeGrafter"/>
</dbReference>
<keyword evidence="5" id="KW-0862">Zinc</keyword>
<reference evidence="8 9" key="1">
    <citation type="submission" date="2012-10" db="EMBL/GenBank/DDBJ databases">
        <authorList>
            <person name="Zafar N."/>
            <person name="Inman J."/>
            <person name="Hall N."/>
            <person name="Lorenzi H."/>
            <person name="Caler E."/>
        </authorList>
    </citation>
    <scope>NUCLEOTIDE SEQUENCE [LARGE SCALE GENOMIC DNA]</scope>
    <source>
        <strain evidence="8 9">IP1</strain>
    </source>
</reference>
<dbReference type="SUPFAM" id="SSF57850">
    <property type="entry name" value="RING/U-box"/>
    <property type="match status" value="1"/>
</dbReference>
<dbReference type="OrthoDB" id="31088at2759"/>
<dbReference type="PROSITE" id="PS01359">
    <property type="entry name" value="ZF_PHD_1"/>
    <property type="match status" value="1"/>
</dbReference>